<dbReference type="InterPro" id="IPR001387">
    <property type="entry name" value="Cro/C1-type_HTH"/>
</dbReference>
<feature type="domain" description="HTH cro/C1-type" evidence="2">
    <location>
        <begin position="12"/>
        <end position="66"/>
    </location>
</feature>
<reference evidence="3 4" key="1">
    <citation type="submission" date="2024-09" db="EMBL/GenBank/DDBJ databases">
        <authorList>
            <person name="Lee S.D."/>
        </authorList>
    </citation>
    <scope>NUCLEOTIDE SEQUENCE [LARGE SCALE GENOMIC DNA]</scope>
    <source>
        <strain evidence="3 4">N1-1</strain>
    </source>
</reference>
<accession>A0ABV6V9W8</accession>
<evidence type="ECO:0000259" key="2">
    <source>
        <dbReference type="PROSITE" id="PS50943"/>
    </source>
</evidence>
<evidence type="ECO:0000256" key="1">
    <source>
        <dbReference type="ARBA" id="ARBA00023125"/>
    </source>
</evidence>
<sequence length="408" mass="44758">MTTTDKAIGARIRTARKMRHRTVEGLASEVAISTSLLEKIERGDRNPTPALIVQLAKALDIGAEHLNGQPYLNGTETEDQVHAVIPQLRRIMLAYDSPEDLVIGVRPLAVLASEVQQVSKMRQDGQYAPIGPLLPGLLNELTHTALETEGDVSERAFWNLALAYRAANSVAHKLGYQDLSIATIERIQWASERSGDPYMPLMAGYLRLGAMLRQGTWKAANLLATELEGKLRSIQGAHWDDTSRGLLGAIVLKRAVMRARQGNADGAMRELEEAAEIAAASGDRDGVFYETSFGPSNLRIHEVHIGMDTNSASWALNRLTDWGDQGAAWEPPVDLPAERRSHHFIDLSAAQLATGDRRQALVSLQKARQIAPNHTRFHPSVRSTAEALQRADRHADDSVTGFARWAGV</sequence>
<dbReference type="InterPro" id="IPR050807">
    <property type="entry name" value="TransReg_Diox_bact_type"/>
</dbReference>
<gene>
    <name evidence="3" type="ORF">ACEZDG_14750</name>
</gene>
<dbReference type="SUPFAM" id="SSF48452">
    <property type="entry name" value="TPR-like"/>
    <property type="match status" value="1"/>
</dbReference>
<protein>
    <submittedName>
        <fullName evidence="3">Helix-turn-helix domain-containing protein</fullName>
    </submittedName>
</protein>
<name>A0ABV6V9W8_9ACTN</name>
<dbReference type="Proteomes" id="UP001592582">
    <property type="component" value="Unassembled WGS sequence"/>
</dbReference>
<dbReference type="Pfam" id="PF13560">
    <property type="entry name" value="HTH_31"/>
    <property type="match status" value="1"/>
</dbReference>
<proteinExistence type="predicted"/>
<dbReference type="PANTHER" id="PTHR46797">
    <property type="entry name" value="HTH-TYPE TRANSCRIPTIONAL REGULATOR"/>
    <property type="match status" value="1"/>
</dbReference>
<dbReference type="RefSeq" id="WP_380508316.1">
    <property type="nucleotide sequence ID" value="NZ_JBHEZX010000005.1"/>
</dbReference>
<dbReference type="PROSITE" id="PS50943">
    <property type="entry name" value="HTH_CROC1"/>
    <property type="match status" value="1"/>
</dbReference>
<evidence type="ECO:0000313" key="4">
    <source>
        <dbReference type="Proteomes" id="UP001592582"/>
    </source>
</evidence>
<dbReference type="PANTHER" id="PTHR46797:SF1">
    <property type="entry name" value="METHYLPHOSPHONATE SYNTHASE"/>
    <property type="match status" value="1"/>
</dbReference>
<evidence type="ECO:0000313" key="3">
    <source>
        <dbReference type="EMBL" id="MFC1410524.1"/>
    </source>
</evidence>
<dbReference type="CDD" id="cd00093">
    <property type="entry name" value="HTH_XRE"/>
    <property type="match status" value="1"/>
</dbReference>
<keyword evidence="4" id="KW-1185">Reference proteome</keyword>
<keyword evidence="1" id="KW-0238">DNA-binding</keyword>
<dbReference type="InterPro" id="IPR011990">
    <property type="entry name" value="TPR-like_helical_dom_sf"/>
</dbReference>
<dbReference type="InterPro" id="IPR010982">
    <property type="entry name" value="Lambda_DNA-bd_dom_sf"/>
</dbReference>
<dbReference type="SUPFAM" id="SSF47413">
    <property type="entry name" value="lambda repressor-like DNA-binding domains"/>
    <property type="match status" value="1"/>
</dbReference>
<comment type="caution">
    <text evidence="3">The sequence shown here is derived from an EMBL/GenBank/DDBJ whole genome shotgun (WGS) entry which is preliminary data.</text>
</comment>
<dbReference type="EMBL" id="JBHEZX010000005">
    <property type="protein sequence ID" value="MFC1410524.1"/>
    <property type="molecule type" value="Genomic_DNA"/>
</dbReference>
<dbReference type="SMART" id="SM00530">
    <property type="entry name" value="HTH_XRE"/>
    <property type="match status" value="1"/>
</dbReference>
<organism evidence="3 4">
    <name type="scientific">Streptacidiphilus alkalitolerans</name>
    <dbReference type="NCBI Taxonomy" id="3342712"/>
    <lineage>
        <taxon>Bacteria</taxon>
        <taxon>Bacillati</taxon>
        <taxon>Actinomycetota</taxon>
        <taxon>Actinomycetes</taxon>
        <taxon>Kitasatosporales</taxon>
        <taxon>Streptomycetaceae</taxon>
        <taxon>Streptacidiphilus</taxon>
    </lineage>
</organism>
<dbReference type="Gene3D" id="1.10.260.40">
    <property type="entry name" value="lambda repressor-like DNA-binding domains"/>
    <property type="match status" value="1"/>
</dbReference>